<protein>
    <submittedName>
        <fullName evidence="2">Uncharacterized protein</fullName>
    </submittedName>
</protein>
<comment type="caution">
    <text evidence="2">The sequence shown here is derived from an EMBL/GenBank/DDBJ whole genome shotgun (WGS) entry which is preliminary data.</text>
</comment>
<dbReference type="EMBL" id="QQST01000003">
    <property type="protein sequence ID" value="RDI69872.1"/>
    <property type="molecule type" value="Genomic_DNA"/>
</dbReference>
<feature type="transmembrane region" description="Helical" evidence="1">
    <location>
        <begin position="35"/>
        <end position="57"/>
    </location>
</feature>
<evidence type="ECO:0000256" key="1">
    <source>
        <dbReference type="SAM" id="Phobius"/>
    </source>
</evidence>
<sequence length="96" mass="9871">MVDSALVWISIVAVLGAGAVGTSVLHYVREAEFDCISSALGAAAVGYGVELGVANGLLARSRLFDSLMFVCAGIVAVCLVFAVQRGEYSSWSNGGQ</sequence>
<feature type="transmembrane region" description="Helical" evidence="1">
    <location>
        <begin position="6"/>
        <end position="28"/>
    </location>
</feature>
<reference evidence="2 3" key="1">
    <citation type="submission" date="2018-07" db="EMBL/GenBank/DDBJ databases">
        <title>Genome sequence of extremly halophilic archaeon Halopelagius longus strain BC12-B1.</title>
        <authorList>
            <person name="Zhang X."/>
        </authorList>
    </citation>
    <scope>NUCLEOTIDE SEQUENCE [LARGE SCALE GENOMIC DNA]</scope>
    <source>
        <strain evidence="2 3">BC12-B1</strain>
    </source>
</reference>
<feature type="transmembrane region" description="Helical" evidence="1">
    <location>
        <begin position="63"/>
        <end position="83"/>
    </location>
</feature>
<evidence type="ECO:0000313" key="3">
    <source>
        <dbReference type="Proteomes" id="UP000255421"/>
    </source>
</evidence>
<name>A0A370IGN6_9EURY</name>
<keyword evidence="3" id="KW-1185">Reference proteome</keyword>
<keyword evidence="1" id="KW-0812">Transmembrane</keyword>
<evidence type="ECO:0000313" key="2">
    <source>
        <dbReference type="EMBL" id="RDI69872.1"/>
    </source>
</evidence>
<gene>
    <name evidence="2" type="ORF">DWB78_17130</name>
</gene>
<keyword evidence="1" id="KW-0472">Membrane</keyword>
<keyword evidence="1" id="KW-1133">Transmembrane helix</keyword>
<organism evidence="2 3">
    <name type="scientific">Halopelagius longus</name>
    <dbReference type="NCBI Taxonomy" id="1236180"/>
    <lineage>
        <taxon>Archaea</taxon>
        <taxon>Methanobacteriati</taxon>
        <taxon>Methanobacteriota</taxon>
        <taxon>Stenosarchaea group</taxon>
        <taxon>Halobacteria</taxon>
        <taxon>Halobacteriales</taxon>
        <taxon>Haloferacaceae</taxon>
    </lineage>
</organism>
<proteinExistence type="predicted"/>
<accession>A0A370IGN6</accession>
<dbReference type="Proteomes" id="UP000255421">
    <property type="component" value="Unassembled WGS sequence"/>
</dbReference>
<dbReference type="AlphaFoldDB" id="A0A370IGN6"/>